<dbReference type="GO" id="GO:0004459">
    <property type="term" value="F:L-lactate dehydrogenase (NAD+) activity"/>
    <property type="evidence" value="ECO:0007669"/>
    <property type="project" value="TreeGrafter"/>
</dbReference>
<dbReference type="PRINTS" id="PR00086">
    <property type="entry name" value="LLDHDRGNASE"/>
</dbReference>
<evidence type="ECO:0000256" key="1">
    <source>
        <dbReference type="ARBA" id="ARBA00023002"/>
    </source>
</evidence>
<name>X0U882_9ZZZZ</name>
<dbReference type="NCBIfam" id="TIGR01763">
    <property type="entry name" value="MalateDH_bact"/>
    <property type="match status" value="1"/>
</dbReference>
<dbReference type="SUPFAM" id="SSF51735">
    <property type="entry name" value="NAD(P)-binding Rossmann-fold domains"/>
    <property type="match status" value="1"/>
</dbReference>
<dbReference type="FunFam" id="3.40.50.720:FF:000018">
    <property type="entry name" value="Malate dehydrogenase"/>
    <property type="match status" value="1"/>
</dbReference>
<proteinExistence type="predicted"/>
<evidence type="ECO:0000256" key="2">
    <source>
        <dbReference type="ARBA" id="ARBA00023027"/>
    </source>
</evidence>
<sequence length="247" mass="26397">MPRSKVTIVGAGQTGGTMAHDLARKGYADIVLTDVVEGMPQGKALDITQSAPVLGFDSKVTGTNGWEETANSDIVIITSGKPRGPGMSRDDLVTANTEIVKSVTEQAVKRSPNCMILVFANPLDVMCYVALKVSGFPRERVFGQSGMLDAARFRAFVSMELNVSVEDVQAYVLGGHGDTMVPLVRYTSVAGIPISELMPKERVDAIVERTRKGGGEIVSLLKTGSAYYAPSAGTIDMVDSILLDRKR</sequence>
<dbReference type="AlphaFoldDB" id="X0U882"/>
<feature type="domain" description="Lactate/malate dehydrogenase C-terminal" evidence="4">
    <location>
        <begin position="148"/>
        <end position="244"/>
    </location>
</feature>
<dbReference type="InterPro" id="IPR011275">
    <property type="entry name" value="Malate_DH_type3"/>
</dbReference>
<evidence type="ECO:0000313" key="5">
    <source>
        <dbReference type="EMBL" id="GAG01979.1"/>
    </source>
</evidence>
<dbReference type="Pfam" id="PF02866">
    <property type="entry name" value="Ldh_1_C"/>
    <property type="match status" value="1"/>
</dbReference>
<evidence type="ECO:0000259" key="4">
    <source>
        <dbReference type="Pfam" id="PF02866"/>
    </source>
</evidence>
<dbReference type="PANTHER" id="PTHR43128:SF16">
    <property type="entry name" value="L-LACTATE DEHYDROGENASE"/>
    <property type="match status" value="1"/>
</dbReference>
<keyword evidence="2" id="KW-0520">NAD</keyword>
<gene>
    <name evidence="5" type="ORF">S01H1_38050</name>
</gene>
<feature type="domain" description="Lactate/malate dehydrogenase N-terminal" evidence="3">
    <location>
        <begin position="5"/>
        <end position="143"/>
    </location>
</feature>
<dbReference type="Gene3D" id="3.40.50.720">
    <property type="entry name" value="NAD(P)-binding Rossmann-like Domain"/>
    <property type="match status" value="1"/>
</dbReference>
<accession>X0U882</accession>
<reference evidence="5" key="1">
    <citation type="journal article" date="2014" name="Front. Microbiol.">
        <title>High frequency of phylogenetically diverse reductive dehalogenase-homologous genes in deep subseafloor sedimentary metagenomes.</title>
        <authorList>
            <person name="Kawai M."/>
            <person name="Futagami T."/>
            <person name="Toyoda A."/>
            <person name="Takaki Y."/>
            <person name="Nishi S."/>
            <person name="Hori S."/>
            <person name="Arai W."/>
            <person name="Tsubouchi T."/>
            <person name="Morono Y."/>
            <person name="Uchiyama I."/>
            <person name="Ito T."/>
            <person name="Fujiyama A."/>
            <person name="Inagaki F."/>
            <person name="Takami H."/>
        </authorList>
    </citation>
    <scope>NUCLEOTIDE SEQUENCE</scope>
    <source>
        <strain evidence="5">Expedition CK06-06</strain>
    </source>
</reference>
<evidence type="ECO:0000259" key="3">
    <source>
        <dbReference type="Pfam" id="PF00056"/>
    </source>
</evidence>
<dbReference type="GO" id="GO:0006089">
    <property type="term" value="P:lactate metabolic process"/>
    <property type="evidence" value="ECO:0007669"/>
    <property type="project" value="TreeGrafter"/>
</dbReference>
<evidence type="ECO:0008006" key="6">
    <source>
        <dbReference type="Google" id="ProtNLM"/>
    </source>
</evidence>
<dbReference type="PANTHER" id="PTHR43128">
    <property type="entry name" value="L-2-HYDROXYCARBOXYLATE DEHYDROGENASE (NAD(P)(+))"/>
    <property type="match status" value="1"/>
</dbReference>
<dbReference type="CDD" id="cd01339">
    <property type="entry name" value="LDH-like_MDH"/>
    <property type="match status" value="1"/>
</dbReference>
<keyword evidence="1" id="KW-0560">Oxidoreductase</keyword>
<dbReference type="Gene3D" id="3.90.110.10">
    <property type="entry name" value="Lactate dehydrogenase/glycoside hydrolase, family 4, C-terminal"/>
    <property type="match status" value="1"/>
</dbReference>
<dbReference type="InterPro" id="IPR001236">
    <property type="entry name" value="Lactate/malate_DH_N"/>
</dbReference>
<dbReference type="InterPro" id="IPR001557">
    <property type="entry name" value="L-lactate/malate_DH"/>
</dbReference>
<dbReference type="InterPro" id="IPR022383">
    <property type="entry name" value="Lactate/malate_DH_C"/>
</dbReference>
<dbReference type="InterPro" id="IPR036291">
    <property type="entry name" value="NAD(P)-bd_dom_sf"/>
</dbReference>
<dbReference type="EMBL" id="BARS01023924">
    <property type="protein sequence ID" value="GAG01979.1"/>
    <property type="molecule type" value="Genomic_DNA"/>
</dbReference>
<comment type="caution">
    <text evidence="5">The sequence shown here is derived from an EMBL/GenBank/DDBJ whole genome shotgun (WGS) entry which is preliminary data.</text>
</comment>
<dbReference type="NCBIfam" id="NF004863">
    <property type="entry name" value="PRK06223.1"/>
    <property type="match status" value="1"/>
</dbReference>
<dbReference type="SUPFAM" id="SSF56327">
    <property type="entry name" value="LDH C-terminal domain-like"/>
    <property type="match status" value="1"/>
</dbReference>
<dbReference type="InterPro" id="IPR015955">
    <property type="entry name" value="Lactate_DH/Glyco_Ohase_4_C"/>
</dbReference>
<feature type="non-terminal residue" evidence="5">
    <location>
        <position position="247"/>
    </location>
</feature>
<dbReference type="Pfam" id="PF00056">
    <property type="entry name" value="Ldh_1_N"/>
    <property type="match status" value="1"/>
</dbReference>
<organism evidence="5">
    <name type="scientific">marine sediment metagenome</name>
    <dbReference type="NCBI Taxonomy" id="412755"/>
    <lineage>
        <taxon>unclassified sequences</taxon>
        <taxon>metagenomes</taxon>
        <taxon>ecological metagenomes</taxon>
    </lineage>
</organism>
<protein>
    <recommendedName>
        <fullName evidence="6">Malate dehydrogenase</fullName>
    </recommendedName>
</protein>